<dbReference type="RefSeq" id="WP_072976522.1">
    <property type="nucleotide sequence ID" value="NZ_FQTY01000013.1"/>
</dbReference>
<dbReference type="STRING" id="1123404.SAMN02745784_02369"/>
<dbReference type="InterPro" id="IPR008844">
    <property type="entry name" value="Spore_GerAC-like"/>
</dbReference>
<keyword evidence="4" id="KW-0732">Signal</keyword>
<dbReference type="PANTHER" id="PTHR35789">
    <property type="entry name" value="SPORE GERMINATION PROTEIN B3"/>
    <property type="match status" value="1"/>
</dbReference>
<evidence type="ECO:0000256" key="6">
    <source>
        <dbReference type="ARBA" id="ARBA00023139"/>
    </source>
</evidence>
<dbReference type="EMBL" id="FQTY01000013">
    <property type="protein sequence ID" value="SHE96603.1"/>
    <property type="molecule type" value="Genomic_DNA"/>
</dbReference>
<organism evidence="10 11">
    <name type="scientific">Tissierella praeacuta DSM 18095</name>
    <dbReference type="NCBI Taxonomy" id="1123404"/>
    <lineage>
        <taxon>Bacteria</taxon>
        <taxon>Bacillati</taxon>
        <taxon>Bacillota</taxon>
        <taxon>Tissierellia</taxon>
        <taxon>Tissierellales</taxon>
        <taxon>Tissierellaceae</taxon>
        <taxon>Tissierella</taxon>
    </lineage>
</organism>
<dbReference type="NCBIfam" id="TIGR02887">
    <property type="entry name" value="spore_ger_x_C"/>
    <property type="match status" value="1"/>
</dbReference>
<evidence type="ECO:0000256" key="5">
    <source>
        <dbReference type="ARBA" id="ARBA00023136"/>
    </source>
</evidence>
<dbReference type="InterPro" id="IPR057336">
    <property type="entry name" value="GerAC_N"/>
</dbReference>
<evidence type="ECO:0000313" key="10">
    <source>
        <dbReference type="EMBL" id="SHE96603.1"/>
    </source>
</evidence>
<evidence type="ECO:0000256" key="4">
    <source>
        <dbReference type="ARBA" id="ARBA00022729"/>
    </source>
</evidence>
<comment type="similarity">
    <text evidence="2">Belongs to the GerABKC lipoprotein family.</text>
</comment>
<name>A0A1M4XTL1_9FIRM</name>
<evidence type="ECO:0000256" key="7">
    <source>
        <dbReference type="ARBA" id="ARBA00023288"/>
    </source>
</evidence>
<evidence type="ECO:0000256" key="3">
    <source>
        <dbReference type="ARBA" id="ARBA00022544"/>
    </source>
</evidence>
<gene>
    <name evidence="10" type="ORF">SAMN02745784_02369</name>
</gene>
<dbReference type="Proteomes" id="UP000184114">
    <property type="component" value="Unassembled WGS sequence"/>
</dbReference>
<keyword evidence="7" id="KW-0449">Lipoprotein</keyword>
<feature type="domain" description="Spore germination GerAC-like C-terminal" evidence="8">
    <location>
        <begin position="208"/>
        <end position="372"/>
    </location>
</feature>
<evidence type="ECO:0000313" key="11">
    <source>
        <dbReference type="Proteomes" id="UP000184114"/>
    </source>
</evidence>
<dbReference type="Pfam" id="PF05504">
    <property type="entry name" value="Spore_GerAC"/>
    <property type="match status" value="1"/>
</dbReference>
<dbReference type="GeneID" id="90993847"/>
<keyword evidence="6" id="KW-0564">Palmitate</keyword>
<dbReference type="InterPro" id="IPR046953">
    <property type="entry name" value="Spore_GerAC-like_C"/>
</dbReference>
<proteinExistence type="inferred from homology"/>
<protein>
    <submittedName>
        <fullName evidence="10">Germination protein, Ger(X)C family</fullName>
    </submittedName>
</protein>
<evidence type="ECO:0000259" key="9">
    <source>
        <dbReference type="Pfam" id="PF25198"/>
    </source>
</evidence>
<dbReference type="Pfam" id="PF25198">
    <property type="entry name" value="Spore_GerAC_N"/>
    <property type="match status" value="1"/>
</dbReference>
<keyword evidence="11" id="KW-1185">Reference proteome</keyword>
<dbReference type="PANTHER" id="PTHR35789:SF1">
    <property type="entry name" value="SPORE GERMINATION PROTEIN B3"/>
    <property type="match status" value="1"/>
</dbReference>
<evidence type="ECO:0000256" key="1">
    <source>
        <dbReference type="ARBA" id="ARBA00004635"/>
    </source>
</evidence>
<dbReference type="GO" id="GO:0016020">
    <property type="term" value="C:membrane"/>
    <property type="evidence" value="ECO:0007669"/>
    <property type="project" value="UniProtKB-SubCell"/>
</dbReference>
<evidence type="ECO:0000256" key="2">
    <source>
        <dbReference type="ARBA" id="ARBA00007886"/>
    </source>
</evidence>
<dbReference type="PROSITE" id="PS51257">
    <property type="entry name" value="PROKAR_LIPOPROTEIN"/>
    <property type="match status" value="1"/>
</dbReference>
<comment type="subcellular location">
    <subcellularLocation>
        <location evidence="1">Membrane</location>
        <topology evidence="1">Lipid-anchor</topology>
    </subcellularLocation>
</comment>
<sequence>MKKRFILVIITIPLILTTGCWGMIEINQRIFPYSIGVDLNDNEGEKYIITISYPNINAIGKNATQEERIHIVSTVASSVFEGIEQLSTRLPYEVYFKHLKVVVFGQELAKDECIIREILDGMSRDFIINKKVRLLIAEGKAMDLLLFIPKAKRQEVIEGTLVSMLKENKGTSKFIPQSLTQFIKDTDIGGVGLMPRASIHEEDIKIFGGAIFKNYTYIGDIDEMQNRAISLMRGKLKRDLIDAIYNGVTVSYSIDGSKIKKHLIREDGNIKIRIDIEIEGNLQEYIIRGRPMVNDMEIMNKMENAINEVLESEVNSTLEVLQKQYKADAIYIGEYLYKYHPKVWKEVENDWDEIFPQIDIDVVVDSKIRRRGLVQ</sequence>
<dbReference type="InterPro" id="IPR038501">
    <property type="entry name" value="Spore_GerAC_C_sf"/>
</dbReference>
<accession>A0A1M4XTL1</accession>
<evidence type="ECO:0000259" key="8">
    <source>
        <dbReference type="Pfam" id="PF05504"/>
    </source>
</evidence>
<dbReference type="GO" id="GO:0009847">
    <property type="term" value="P:spore germination"/>
    <property type="evidence" value="ECO:0007669"/>
    <property type="project" value="InterPro"/>
</dbReference>
<keyword evidence="5" id="KW-0472">Membrane</keyword>
<dbReference type="Gene3D" id="3.30.300.210">
    <property type="entry name" value="Nutrient germinant receptor protein C, domain 3"/>
    <property type="match status" value="1"/>
</dbReference>
<keyword evidence="3" id="KW-0309">Germination</keyword>
<dbReference type="AlphaFoldDB" id="A0A1M4XTL1"/>
<feature type="domain" description="Spore germination protein N-terminal" evidence="9">
    <location>
        <begin position="24"/>
        <end position="196"/>
    </location>
</feature>
<reference evidence="11" key="1">
    <citation type="submission" date="2016-11" db="EMBL/GenBank/DDBJ databases">
        <authorList>
            <person name="Varghese N."/>
            <person name="Submissions S."/>
        </authorList>
    </citation>
    <scope>NUCLEOTIDE SEQUENCE [LARGE SCALE GENOMIC DNA]</scope>
    <source>
        <strain evidence="11">DSM 18095</strain>
    </source>
</reference>